<organism evidence="2">
    <name type="scientific">marine metagenome</name>
    <dbReference type="NCBI Taxonomy" id="408172"/>
    <lineage>
        <taxon>unclassified sequences</taxon>
        <taxon>metagenomes</taxon>
        <taxon>ecological metagenomes</taxon>
    </lineage>
</organism>
<accession>A0A382N0A3</accession>
<feature type="compositionally biased region" description="Polar residues" evidence="1">
    <location>
        <begin position="73"/>
        <end position="84"/>
    </location>
</feature>
<feature type="region of interest" description="Disordered" evidence="1">
    <location>
        <begin position="64"/>
        <end position="84"/>
    </location>
</feature>
<protein>
    <submittedName>
        <fullName evidence="2">Uncharacterized protein</fullName>
    </submittedName>
</protein>
<proteinExistence type="predicted"/>
<dbReference type="AlphaFoldDB" id="A0A382N0A3"/>
<evidence type="ECO:0000313" key="2">
    <source>
        <dbReference type="EMBL" id="SVC53815.1"/>
    </source>
</evidence>
<feature type="region of interest" description="Disordered" evidence="1">
    <location>
        <begin position="109"/>
        <end position="129"/>
    </location>
</feature>
<reference evidence="2" key="1">
    <citation type="submission" date="2018-05" db="EMBL/GenBank/DDBJ databases">
        <authorList>
            <person name="Lanie J.A."/>
            <person name="Ng W.-L."/>
            <person name="Kazmierczak K.M."/>
            <person name="Andrzejewski T.M."/>
            <person name="Davidsen T.M."/>
            <person name="Wayne K.J."/>
            <person name="Tettelin H."/>
            <person name="Glass J.I."/>
            <person name="Rusch D."/>
            <person name="Podicherti R."/>
            <person name="Tsui H.-C.T."/>
            <person name="Winkler M.E."/>
        </authorList>
    </citation>
    <scope>NUCLEOTIDE SEQUENCE</scope>
</reference>
<evidence type="ECO:0000256" key="1">
    <source>
        <dbReference type="SAM" id="MobiDB-lite"/>
    </source>
</evidence>
<sequence length="129" mass="14268">MGHGIDHLIWQKVVEISQQWASRYGYALCDNLTLLGLRSRSQHAQAGHPDFDITLADTRCPHRWNLSMPHQPPQTNSNSHWSVAERSTSLSGLSAAAFPCIQSQPNPLCRHTDNTSNGNSDLNIPGSIQ</sequence>
<gene>
    <name evidence="2" type="ORF">METZ01_LOCUS306669</name>
</gene>
<feature type="compositionally biased region" description="Polar residues" evidence="1">
    <location>
        <begin position="114"/>
        <end position="129"/>
    </location>
</feature>
<name>A0A382N0A3_9ZZZZ</name>
<dbReference type="EMBL" id="UINC01096708">
    <property type="protein sequence ID" value="SVC53815.1"/>
    <property type="molecule type" value="Genomic_DNA"/>
</dbReference>